<keyword evidence="1" id="KW-0812">Transmembrane</keyword>
<dbReference type="AlphaFoldDB" id="A0A6C0DDA1"/>
<proteinExistence type="predicted"/>
<organism evidence="2">
    <name type="scientific">viral metagenome</name>
    <dbReference type="NCBI Taxonomy" id="1070528"/>
    <lineage>
        <taxon>unclassified sequences</taxon>
        <taxon>metagenomes</taxon>
        <taxon>organismal metagenomes</taxon>
    </lineage>
</organism>
<keyword evidence="1" id="KW-1133">Transmembrane helix</keyword>
<evidence type="ECO:0008006" key="3">
    <source>
        <dbReference type="Google" id="ProtNLM"/>
    </source>
</evidence>
<evidence type="ECO:0000313" key="2">
    <source>
        <dbReference type="EMBL" id="QHT14320.1"/>
    </source>
</evidence>
<dbReference type="EMBL" id="MN739581">
    <property type="protein sequence ID" value="QHT14320.1"/>
    <property type="molecule type" value="Genomic_DNA"/>
</dbReference>
<name>A0A6C0DDA1_9ZZZZ</name>
<evidence type="ECO:0000256" key="1">
    <source>
        <dbReference type="SAM" id="Phobius"/>
    </source>
</evidence>
<reference evidence="2" key="1">
    <citation type="journal article" date="2020" name="Nature">
        <title>Giant virus diversity and host interactions through global metagenomics.</title>
        <authorList>
            <person name="Schulz F."/>
            <person name="Roux S."/>
            <person name="Paez-Espino D."/>
            <person name="Jungbluth S."/>
            <person name="Walsh D.A."/>
            <person name="Denef V.J."/>
            <person name="McMahon K.D."/>
            <person name="Konstantinidis K.T."/>
            <person name="Eloe-Fadrosh E.A."/>
            <person name="Kyrpides N.C."/>
            <person name="Woyke T."/>
        </authorList>
    </citation>
    <scope>NUCLEOTIDE SEQUENCE</scope>
    <source>
        <strain evidence="2">GVMAG-M-3300023174-137</strain>
    </source>
</reference>
<accession>A0A6C0DDA1</accession>
<feature type="transmembrane region" description="Helical" evidence="1">
    <location>
        <begin position="6"/>
        <end position="28"/>
    </location>
</feature>
<keyword evidence="1" id="KW-0472">Membrane</keyword>
<protein>
    <recommendedName>
        <fullName evidence="3">Lectin/glucanase superfamily protein</fullName>
    </recommendedName>
</protein>
<sequence length="316" mass="34052">MDPSTNVYGIVGLIVVIIFISITIFVLFKPKKTPQSISVNGPFDLSKSQSIVPMSLDNNGFLKNGAGTFQCFVYMDSLTRTGEVNTCGIQPNQPSCTSGLYGECPCSNINDCGNCDHPGYREIFSLYGVYRFEVMNVPDAGRQNAVSAQLIVRTTDTTRAYIETISLPPLPAQKWTLISVTRTGREITIYYDDGIVSSSKLLNLPVETNAGGYISRAGASGLSGTIGLIYLTEEVMKTPAIAAKYTNMTDTRGAPINIESKMGDFSAATQFYKSSPLLSNLFSFPRMSNIDPIPVLGGGGAGTQVSPLYNVRSSYA</sequence>